<dbReference type="InterPro" id="IPR053392">
    <property type="entry name" value="Transposase_IS30-like"/>
</dbReference>
<organism evidence="6 7">
    <name type="scientific">Lactiplantibacillus plantarum</name>
    <name type="common">Lactobacillus plantarum</name>
    <dbReference type="NCBI Taxonomy" id="1590"/>
    <lineage>
        <taxon>Bacteria</taxon>
        <taxon>Bacillati</taxon>
        <taxon>Bacillota</taxon>
        <taxon>Bacilli</taxon>
        <taxon>Lactobacillales</taxon>
        <taxon>Lactobacillaceae</taxon>
        <taxon>Lactiplantibacillus</taxon>
    </lineage>
</organism>
<dbReference type="NCBIfam" id="NF033563">
    <property type="entry name" value="transpos_IS30"/>
    <property type="match status" value="1"/>
</dbReference>
<evidence type="ECO:0000256" key="4">
    <source>
        <dbReference type="ARBA" id="ARBA00023125"/>
    </source>
</evidence>
<proteinExistence type="inferred from homology"/>
<evidence type="ECO:0000256" key="2">
    <source>
        <dbReference type="ARBA" id="ARBA00006363"/>
    </source>
</evidence>
<dbReference type="PANTHER" id="PTHR10948:SF23">
    <property type="entry name" value="TRANSPOSASE INSI FOR INSERTION SEQUENCE ELEMENT IS30A-RELATED"/>
    <property type="match status" value="1"/>
</dbReference>
<dbReference type="SUPFAM" id="SSF53098">
    <property type="entry name" value="Ribonuclease H-like"/>
    <property type="match status" value="1"/>
</dbReference>
<dbReference type="GeneID" id="89670235"/>
<dbReference type="InterPro" id="IPR051917">
    <property type="entry name" value="Transposase-Integrase"/>
</dbReference>
<dbReference type="GO" id="GO:0015074">
    <property type="term" value="P:DNA integration"/>
    <property type="evidence" value="ECO:0007669"/>
    <property type="project" value="InterPro"/>
</dbReference>
<dbReference type="PANTHER" id="PTHR10948">
    <property type="entry name" value="TRANSPOSASE"/>
    <property type="match status" value="1"/>
</dbReference>
<keyword evidence="3" id="KW-0815">Transposition</keyword>
<evidence type="ECO:0000256" key="5">
    <source>
        <dbReference type="ARBA" id="ARBA00023172"/>
    </source>
</evidence>
<dbReference type="Gene3D" id="3.30.420.10">
    <property type="entry name" value="Ribonuclease H-like superfamily/Ribonuclease H"/>
    <property type="match status" value="1"/>
</dbReference>
<evidence type="ECO:0000256" key="1">
    <source>
        <dbReference type="ARBA" id="ARBA00002190"/>
    </source>
</evidence>
<dbReference type="KEGG" id="lpb:SH83_02255"/>
<dbReference type="Proteomes" id="UP000076882">
    <property type="component" value="Unassembled WGS sequence"/>
</dbReference>
<keyword evidence="4" id="KW-0238">DNA-binding</keyword>
<dbReference type="GO" id="GO:0003677">
    <property type="term" value="F:DNA binding"/>
    <property type="evidence" value="ECO:0007669"/>
    <property type="project" value="UniProtKB-KW"/>
</dbReference>
<dbReference type="AlphaFoldDB" id="A0A162EFQ7"/>
<dbReference type="InterPro" id="IPR001598">
    <property type="entry name" value="Transposase_IS30_CS"/>
</dbReference>
<dbReference type="KEGG" id="lpb:SH83_07050"/>
<dbReference type="PROSITE" id="PS50994">
    <property type="entry name" value="INTEGRASE"/>
    <property type="match status" value="1"/>
</dbReference>
<sequence length="332" mass="38088">MSLYHHLTLNDRECLLVGLTLKQSYQAIAQRIGCSKATISREVSRNGGRSKYSAVNAQLNYERQRLKSRRPRILSQTDIRAFVINCIVHRKWSPEQIAGRLNFEHSNWKISYNTIYRGIALNNLGEKRKSHGARGFARQLRHRGKTRKVKGTIKERRGRFNDVPSIHDRPLSAENRTRFGHWEGDTVRGKTGRSALVTLVDRKSRYLLAERVSKVAAKPVAQAMMDLLNSVTPERVKTLTPDRGTEFANYQDVIDTLEIPVFFPDPHAPQQRGTNENTNGLIREYFPKGTDLNDLNDQEIIAFVTDLNNRPRKVLGWKSPSEVFFGKKLRLI</sequence>
<dbReference type="RefSeq" id="WP_016527164.1">
    <property type="nucleotide sequence ID" value="NZ_CP010528.1"/>
</dbReference>
<protein>
    <submittedName>
        <fullName evidence="6">Mobile element protein</fullName>
    </submittedName>
</protein>
<dbReference type="Pfam" id="PF13936">
    <property type="entry name" value="HTH_38"/>
    <property type="match status" value="1"/>
</dbReference>
<dbReference type="PROSITE" id="PS01043">
    <property type="entry name" value="TRANSPOSASE_IS30"/>
    <property type="match status" value="1"/>
</dbReference>
<comment type="function">
    <text evidence="1">Required for the transposition of the insertion element.</text>
</comment>
<evidence type="ECO:0000256" key="3">
    <source>
        <dbReference type="ARBA" id="ARBA00022578"/>
    </source>
</evidence>
<comment type="caution">
    <text evidence="6">The sequence shown here is derived from an EMBL/GenBank/DDBJ whole genome shotgun (WGS) entry which is preliminary data.</text>
</comment>
<accession>A0A162EFQ7</accession>
<dbReference type="GO" id="GO:0006313">
    <property type="term" value="P:DNA transposition"/>
    <property type="evidence" value="ECO:0007669"/>
    <property type="project" value="InterPro"/>
</dbReference>
<evidence type="ECO:0000313" key="6">
    <source>
        <dbReference type="EMBL" id="KZU95979.1"/>
    </source>
</evidence>
<dbReference type="InterPro" id="IPR025246">
    <property type="entry name" value="IS30-like_HTH"/>
</dbReference>
<dbReference type="PATRIC" id="fig|1590.144.peg.1458"/>
<evidence type="ECO:0000313" key="7">
    <source>
        <dbReference type="Proteomes" id="UP000076882"/>
    </source>
</evidence>
<dbReference type="InterPro" id="IPR001584">
    <property type="entry name" value="Integrase_cat-core"/>
</dbReference>
<name>A0A162EFQ7_LACPN</name>
<reference evidence="6 7" key="1">
    <citation type="submission" date="2016-03" db="EMBL/GenBank/DDBJ databases">
        <title>Comparative genomics of 54 Lactobacillus plantarum strains reveals genomic uncoupling from niche constraints.</title>
        <authorList>
            <person name="Martino M.E."/>
        </authorList>
    </citation>
    <scope>NUCLEOTIDE SEQUENCE [LARGE SCALE GENOMIC DNA]</scope>
    <source>
        <strain evidence="6 7">19.1</strain>
    </source>
</reference>
<dbReference type="GO" id="GO:0004803">
    <property type="term" value="F:transposase activity"/>
    <property type="evidence" value="ECO:0007669"/>
    <property type="project" value="InterPro"/>
</dbReference>
<gene>
    <name evidence="6" type="ORF">Lp19_1258</name>
</gene>
<keyword evidence="5" id="KW-0233">DNA recombination</keyword>
<dbReference type="EMBL" id="LUXM01000024">
    <property type="protein sequence ID" value="KZU95979.1"/>
    <property type="molecule type" value="Genomic_DNA"/>
</dbReference>
<dbReference type="GO" id="GO:0005829">
    <property type="term" value="C:cytosol"/>
    <property type="evidence" value="ECO:0007669"/>
    <property type="project" value="TreeGrafter"/>
</dbReference>
<dbReference type="InterPro" id="IPR036397">
    <property type="entry name" value="RNaseH_sf"/>
</dbReference>
<dbReference type="Pfam" id="PF00665">
    <property type="entry name" value="rve"/>
    <property type="match status" value="1"/>
</dbReference>
<dbReference type="InterPro" id="IPR012337">
    <property type="entry name" value="RNaseH-like_sf"/>
</dbReference>
<comment type="similarity">
    <text evidence="2">Belongs to the transposase IS30 family.</text>
</comment>